<proteinExistence type="predicted"/>
<dbReference type="PANTHER" id="PTHR11695:SF294">
    <property type="entry name" value="RETICULON-4-INTERACTING PROTEIN 1, MITOCHONDRIAL"/>
    <property type="match status" value="1"/>
</dbReference>
<dbReference type="GO" id="GO:0016491">
    <property type="term" value="F:oxidoreductase activity"/>
    <property type="evidence" value="ECO:0007669"/>
    <property type="project" value="InterPro"/>
</dbReference>
<dbReference type="SMART" id="SM00829">
    <property type="entry name" value="PKS_ER"/>
    <property type="match status" value="1"/>
</dbReference>
<dbReference type="Pfam" id="PF13602">
    <property type="entry name" value="ADH_zinc_N_2"/>
    <property type="match status" value="1"/>
</dbReference>
<gene>
    <name evidence="2" type="ORF">GCM10010515_48250</name>
</gene>
<name>A0A918KT47_9ACTN</name>
<dbReference type="InterPro" id="IPR011032">
    <property type="entry name" value="GroES-like_sf"/>
</dbReference>
<dbReference type="SUPFAM" id="SSF51735">
    <property type="entry name" value="NAD(P)-binding Rossmann-fold domains"/>
    <property type="match status" value="1"/>
</dbReference>
<dbReference type="PANTHER" id="PTHR11695">
    <property type="entry name" value="ALCOHOL DEHYDROGENASE RELATED"/>
    <property type="match status" value="1"/>
</dbReference>
<sequence>MKAIVQDAYGSADVLRLREVERPVPRDREVLVEVRAAGVDRGVWHLMTGRPHVARAVFGLRRPRNPVRGWEGAGRVAAVGSAVTGFEPGDEVFGMCEGSFAEYTRARADRLAPKPANLSFEQAAALPVSGVTALQALSGRARPRQGQKVLVIGASGGVGSFAVQLAVLYGAEVTGVCGPTGLDFVRSLGASHVIDHTRGEITDGPDRFDVVVDNAGLRPLPVLRRALAPRGTLVVVGGEGGGALFGGMGRELRAVMLSPFVGQHLRNLVALPRRADLVALAELAGRGSVVPAVDRAYPLAEAAAAVRHLEEGHPHGKIVLTV</sequence>
<keyword evidence="3" id="KW-1185">Reference proteome</keyword>
<dbReference type="InterPro" id="IPR013154">
    <property type="entry name" value="ADH-like_N"/>
</dbReference>
<dbReference type="EMBL" id="BMWD01000018">
    <property type="protein sequence ID" value="GGX75030.1"/>
    <property type="molecule type" value="Genomic_DNA"/>
</dbReference>
<dbReference type="CDD" id="cd08267">
    <property type="entry name" value="MDR1"/>
    <property type="match status" value="1"/>
</dbReference>
<reference evidence="2" key="2">
    <citation type="submission" date="2020-09" db="EMBL/GenBank/DDBJ databases">
        <authorList>
            <person name="Sun Q."/>
            <person name="Ohkuma M."/>
        </authorList>
    </citation>
    <scope>NUCLEOTIDE SEQUENCE</scope>
    <source>
        <strain evidence="2">JCM 4956</strain>
    </source>
</reference>
<accession>A0A918KT47</accession>
<evidence type="ECO:0000259" key="1">
    <source>
        <dbReference type="SMART" id="SM00829"/>
    </source>
</evidence>
<dbReference type="SUPFAM" id="SSF50129">
    <property type="entry name" value="GroES-like"/>
    <property type="match status" value="1"/>
</dbReference>
<dbReference type="RefSeq" id="WP_190037643.1">
    <property type="nucleotide sequence ID" value="NZ_BMWD01000018.1"/>
</dbReference>
<organism evidence="2 3">
    <name type="scientific">Streptomyces fructofermentans</name>
    <dbReference type="NCBI Taxonomy" id="152141"/>
    <lineage>
        <taxon>Bacteria</taxon>
        <taxon>Bacillati</taxon>
        <taxon>Actinomycetota</taxon>
        <taxon>Actinomycetes</taxon>
        <taxon>Kitasatosporales</taxon>
        <taxon>Streptomycetaceae</taxon>
        <taxon>Streptomyces</taxon>
    </lineage>
</organism>
<evidence type="ECO:0000313" key="3">
    <source>
        <dbReference type="Proteomes" id="UP000645555"/>
    </source>
</evidence>
<dbReference type="AlphaFoldDB" id="A0A918KT47"/>
<dbReference type="Gene3D" id="3.90.180.10">
    <property type="entry name" value="Medium-chain alcohol dehydrogenases, catalytic domain"/>
    <property type="match status" value="1"/>
</dbReference>
<dbReference type="InterPro" id="IPR050700">
    <property type="entry name" value="YIM1/Zinc_Alcohol_DH_Fams"/>
</dbReference>
<dbReference type="Gene3D" id="3.40.50.720">
    <property type="entry name" value="NAD(P)-binding Rossmann-like Domain"/>
    <property type="match status" value="1"/>
</dbReference>
<comment type="caution">
    <text evidence="2">The sequence shown here is derived from an EMBL/GenBank/DDBJ whole genome shotgun (WGS) entry which is preliminary data.</text>
</comment>
<evidence type="ECO:0000313" key="2">
    <source>
        <dbReference type="EMBL" id="GGX75030.1"/>
    </source>
</evidence>
<dbReference type="Proteomes" id="UP000645555">
    <property type="component" value="Unassembled WGS sequence"/>
</dbReference>
<dbReference type="InterPro" id="IPR020843">
    <property type="entry name" value="ER"/>
</dbReference>
<reference evidence="2" key="1">
    <citation type="journal article" date="2014" name="Int. J. Syst. Evol. Microbiol.">
        <title>Complete genome sequence of Corynebacterium casei LMG S-19264T (=DSM 44701T), isolated from a smear-ripened cheese.</title>
        <authorList>
            <consortium name="US DOE Joint Genome Institute (JGI-PGF)"/>
            <person name="Walter F."/>
            <person name="Albersmeier A."/>
            <person name="Kalinowski J."/>
            <person name="Ruckert C."/>
        </authorList>
    </citation>
    <scope>NUCLEOTIDE SEQUENCE</scope>
    <source>
        <strain evidence="2">JCM 4956</strain>
    </source>
</reference>
<dbReference type="InterPro" id="IPR036291">
    <property type="entry name" value="NAD(P)-bd_dom_sf"/>
</dbReference>
<feature type="domain" description="Enoyl reductase (ER)" evidence="1">
    <location>
        <begin position="10"/>
        <end position="320"/>
    </location>
</feature>
<protein>
    <submittedName>
        <fullName evidence="2">NADPH:quinone reductase</fullName>
    </submittedName>
</protein>
<dbReference type="Pfam" id="PF08240">
    <property type="entry name" value="ADH_N"/>
    <property type="match status" value="1"/>
</dbReference>